<dbReference type="Proteomes" id="UP001286589">
    <property type="component" value="Unassembled WGS sequence"/>
</dbReference>
<proteinExistence type="predicted"/>
<dbReference type="Gene3D" id="1.10.10.60">
    <property type="entry name" value="Homeodomain-like"/>
    <property type="match status" value="2"/>
</dbReference>
<dbReference type="InterPro" id="IPR009057">
    <property type="entry name" value="Homeodomain-like_sf"/>
</dbReference>
<reference evidence="5 6" key="1">
    <citation type="submission" date="2023-10" db="EMBL/GenBank/DDBJ databases">
        <title>Phytobacter spp. The emergence of a new genus of hospital-origin enterobacteria encoding carbapenemases in Argentina.</title>
        <authorList>
            <person name="Vay C."/>
            <person name="Almuzara M."/>
            <person name="Traglia G.M."/>
            <person name="Campos J."/>
        </authorList>
    </citation>
    <scope>NUCLEOTIDE SEQUENCE [LARGE SCALE GENOMIC DNA]</scope>
    <source>
        <strain evidence="5 6">CVMA36</strain>
    </source>
</reference>
<dbReference type="SUPFAM" id="SSF46689">
    <property type="entry name" value="Homeodomain-like"/>
    <property type="match status" value="2"/>
</dbReference>
<dbReference type="InterPro" id="IPR018060">
    <property type="entry name" value="HTH_AraC"/>
</dbReference>
<dbReference type="PROSITE" id="PS01124">
    <property type="entry name" value="HTH_ARAC_FAMILY_2"/>
    <property type="match status" value="1"/>
</dbReference>
<dbReference type="InterPro" id="IPR018062">
    <property type="entry name" value="HTH_AraC-typ_CS"/>
</dbReference>
<evidence type="ECO:0000256" key="2">
    <source>
        <dbReference type="ARBA" id="ARBA00023125"/>
    </source>
</evidence>
<comment type="caution">
    <text evidence="5">The sequence shown here is derived from an EMBL/GenBank/DDBJ whole genome shotgun (WGS) entry which is preliminary data.</text>
</comment>
<organism evidence="5 6">
    <name type="scientific">Phytobacter ursingii</name>
    <dbReference type="NCBI Taxonomy" id="1972431"/>
    <lineage>
        <taxon>Bacteria</taxon>
        <taxon>Pseudomonadati</taxon>
        <taxon>Pseudomonadota</taxon>
        <taxon>Gammaproteobacteria</taxon>
        <taxon>Enterobacterales</taxon>
        <taxon>Enterobacteriaceae</taxon>
        <taxon>Phytobacter</taxon>
    </lineage>
</organism>
<gene>
    <name evidence="5" type="ORF">R0H02_15565</name>
</gene>
<dbReference type="AlphaFoldDB" id="A0AB35RSZ4"/>
<protein>
    <submittedName>
        <fullName evidence="5">AraC family transcriptional regulator</fullName>
    </submittedName>
</protein>
<name>A0AB35RSZ4_9ENTR</name>
<evidence type="ECO:0000256" key="3">
    <source>
        <dbReference type="ARBA" id="ARBA00023163"/>
    </source>
</evidence>
<keyword evidence="3" id="KW-0804">Transcription</keyword>
<accession>A0AB35RSZ4</accession>
<dbReference type="PANTHER" id="PTHR46796">
    <property type="entry name" value="HTH-TYPE TRANSCRIPTIONAL ACTIVATOR RHAS-RELATED"/>
    <property type="match status" value="1"/>
</dbReference>
<dbReference type="Pfam" id="PF12852">
    <property type="entry name" value="Cupin_6"/>
    <property type="match status" value="1"/>
</dbReference>
<evidence type="ECO:0000259" key="4">
    <source>
        <dbReference type="PROSITE" id="PS01124"/>
    </source>
</evidence>
<dbReference type="GO" id="GO:0043565">
    <property type="term" value="F:sequence-specific DNA binding"/>
    <property type="evidence" value="ECO:0007669"/>
    <property type="project" value="InterPro"/>
</dbReference>
<keyword evidence="1" id="KW-0805">Transcription regulation</keyword>
<dbReference type="InterPro" id="IPR050204">
    <property type="entry name" value="AraC_XylS_family_regulators"/>
</dbReference>
<dbReference type="SMART" id="SM00342">
    <property type="entry name" value="HTH_ARAC"/>
    <property type="match status" value="1"/>
</dbReference>
<feature type="domain" description="HTH araC/xylS-type" evidence="4">
    <location>
        <begin position="198"/>
        <end position="296"/>
    </location>
</feature>
<keyword evidence="6" id="KW-1185">Reference proteome</keyword>
<dbReference type="PROSITE" id="PS00041">
    <property type="entry name" value="HTH_ARAC_FAMILY_1"/>
    <property type="match status" value="1"/>
</dbReference>
<dbReference type="RefSeq" id="WP_229221006.1">
    <property type="nucleotide sequence ID" value="NZ_JAWJAC010000008.1"/>
</dbReference>
<dbReference type="GO" id="GO:0003700">
    <property type="term" value="F:DNA-binding transcription factor activity"/>
    <property type="evidence" value="ECO:0007669"/>
    <property type="project" value="InterPro"/>
</dbReference>
<dbReference type="EMBL" id="JAWJAC010000008">
    <property type="protein sequence ID" value="MDV2863877.1"/>
    <property type="molecule type" value="Genomic_DNA"/>
</dbReference>
<sequence length="308" mass="34074">MSDPLTDIVTLLNPRPTHTKLVEGAGQWRIVRESSGEAFYCAVLQGECLMSINGKAPKLLVSGDFVLIPATYTFENTSAGALTPVGITTPIFIGDGHVRIGSTTGPAEFLMNVGHCEFDTPDKQLIVALLPNEILIKGQRRFVTLLELLLDESQARRPGREVVLMRLLQLLLVESLRTHHDLSKTAGILQGLQHEKIAIALHLIHEKPDIDWQIAHLASHCAMSRSSFFAIFNETVGMPPMQYLLFWRMSLARKALLSSTDKIEQIAFRIGYQSASAFNVAFTKYVGMPPGVFRRQKSHDAHVASPHG</sequence>
<evidence type="ECO:0000313" key="6">
    <source>
        <dbReference type="Proteomes" id="UP001286589"/>
    </source>
</evidence>
<dbReference type="PANTHER" id="PTHR46796:SF7">
    <property type="entry name" value="ARAC FAMILY TRANSCRIPTIONAL REGULATOR"/>
    <property type="match status" value="1"/>
</dbReference>
<keyword evidence="2" id="KW-0238">DNA-binding</keyword>
<evidence type="ECO:0000256" key="1">
    <source>
        <dbReference type="ARBA" id="ARBA00023015"/>
    </source>
</evidence>
<dbReference type="Pfam" id="PF12833">
    <property type="entry name" value="HTH_18"/>
    <property type="match status" value="1"/>
</dbReference>
<evidence type="ECO:0000313" key="5">
    <source>
        <dbReference type="EMBL" id="MDV2863877.1"/>
    </source>
</evidence>
<dbReference type="InterPro" id="IPR032783">
    <property type="entry name" value="AraC_lig"/>
</dbReference>